<gene>
    <name evidence="1" type="ORF">RFI_09915</name>
</gene>
<keyword evidence="2" id="KW-1185">Reference proteome</keyword>
<protein>
    <submittedName>
        <fullName evidence="1">Uncharacterized protein</fullName>
    </submittedName>
</protein>
<reference evidence="1 2" key="1">
    <citation type="journal article" date="2013" name="Curr. Biol.">
        <title>The Genome of the Foraminiferan Reticulomyxa filosa.</title>
        <authorList>
            <person name="Glockner G."/>
            <person name="Hulsmann N."/>
            <person name="Schleicher M."/>
            <person name="Noegel A.A."/>
            <person name="Eichinger L."/>
            <person name="Gallinger C."/>
            <person name="Pawlowski J."/>
            <person name="Sierra R."/>
            <person name="Euteneuer U."/>
            <person name="Pillet L."/>
            <person name="Moustafa A."/>
            <person name="Platzer M."/>
            <person name="Groth M."/>
            <person name="Szafranski K."/>
            <person name="Schliwa M."/>
        </authorList>
    </citation>
    <scope>NUCLEOTIDE SEQUENCE [LARGE SCALE GENOMIC DNA]</scope>
</reference>
<accession>X6NMG7</accession>
<name>X6NMG7_RETFI</name>
<dbReference type="Proteomes" id="UP000023152">
    <property type="component" value="Unassembled WGS sequence"/>
</dbReference>
<sequence length="659" mass="73373">MNTVPVWSRDSCSFQNNNLTCAASMCNDTLQACAKNAKCLELANATTTYENYYAGQAGCSNWDEKCKNEHKVFLKALNDSLPQYCWGQNNTVACSLYESAVSCVASNCSTECNDCGLQCQTYLVSCMFDANCSVALNWLLTEIDTFSNSTDPFFPYELEADKNEYCNATETSKYCNSKFDTLWNCLSSNCLHQRCLYTTCNAQAQNCYGDQECQDELFALIAKYPALTDLTPGLFQTLADYYCTTDKNLSCSNANFTALLNCYGTKCCWDTDVCKESNGLKDWFVEKKNCLKEACVEVHCLPAVQDCMKDTGCSDALVAQGQWDHFCDQCISDGNSADYCTSHGPINCSAMDNSSAILYMQQYCWEHTCSARLTNVVQCSLLGCVDCNLTKSLNQLASTDLPVTTSILEKLDFNPCECTLYTCWNALSQCFLDQTCWDLFFSDKEGYGFKYIIESIIGDLNNTVTIMPSYVDSQIRNGYCSNKDCNDNFWNVLSCMLSPIYLGDDYYPGCANKDYFQNKIVGCGIGEMFYTEMYPECVTKKCFGFVNDCGADFSSPCYKTLSAAITHDEWNNCVLCNNCSNCYDDSDTFKTNYLKRCANDGSNCTLDYDNLANCVYQECTGGKDTLPGSKSTVCNTSSASMHSGVIVLIFSVLLVFLSL</sequence>
<dbReference type="EMBL" id="ASPP01007393">
    <property type="protein sequence ID" value="ETO27216.1"/>
    <property type="molecule type" value="Genomic_DNA"/>
</dbReference>
<organism evidence="1 2">
    <name type="scientific">Reticulomyxa filosa</name>
    <dbReference type="NCBI Taxonomy" id="46433"/>
    <lineage>
        <taxon>Eukaryota</taxon>
        <taxon>Sar</taxon>
        <taxon>Rhizaria</taxon>
        <taxon>Retaria</taxon>
        <taxon>Foraminifera</taxon>
        <taxon>Monothalamids</taxon>
        <taxon>Reticulomyxidae</taxon>
        <taxon>Reticulomyxa</taxon>
    </lineage>
</organism>
<proteinExistence type="predicted"/>
<dbReference type="AlphaFoldDB" id="X6NMG7"/>
<comment type="caution">
    <text evidence="1">The sequence shown here is derived from an EMBL/GenBank/DDBJ whole genome shotgun (WGS) entry which is preliminary data.</text>
</comment>
<evidence type="ECO:0000313" key="1">
    <source>
        <dbReference type="EMBL" id="ETO27216.1"/>
    </source>
</evidence>
<evidence type="ECO:0000313" key="2">
    <source>
        <dbReference type="Proteomes" id="UP000023152"/>
    </source>
</evidence>